<feature type="region of interest" description="Disordered" evidence="2">
    <location>
        <begin position="496"/>
        <end position="537"/>
    </location>
</feature>
<dbReference type="InterPro" id="IPR025165">
    <property type="entry name" value="DUF4100"/>
</dbReference>
<evidence type="ECO:0000256" key="2">
    <source>
        <dbReference type="SAM" id="MobiDB-lite"/>
    </source>
</evidence>
<evidence type="ECO:0000313" key="4">
    <source>
        <dbReference type="EMBL" id="KIM68503.1"/>
    </source>
</evidence>
<keyword evidence="1" id="KW-0645">Protease</keyword>
<dbReference type="Proteomes" id="UP000053989">
    <property type="component" value="Unassembled WGS sequence"/>
</dbReference>
<protein>
    <recommendedName>
        <fullName evidence="3">DUF4100 domain-containing protein</fullName>
    </recommendedName>
</protein>
<keyword evidence="1" id="KW-0378">Hydrolase</keyword>
<feature type="region of interest" description="Disordered" evidence="2">
    <location>
        <begin position="843"/>
        <end position="862"/>
    </location>
</feature>
<evidence type="ECO:0000313" key="5">
    <source>
        <dbReference type="Proteomes" id="UP000053989"/>
    </source>
</evidence>
<organism evidence="4 5">
    <name type="scientific">Scleroderma citrinum Foug A</name>
    <dbReference type="NCBI Taxonomy" id="1036808"/>
    <lineage>
        <taxon>Eukaryota</taxon>
        <taxon>Fungi</taxon>
        <taxon>Dikarya</taxon>
        <taxon>Basidiomycota</taxon>
        <taxon>Agaricomycotina</taxon>
        <taxon>Agaricomycetes</taxon>
        <taxon>Agaricomycetidae</taxon>
        <taxon>Boletales</taxon>
        <taxon>Sclerodermatineae</taxon>
        <taxon>Sclerodermataceae</taxon>
        <taxon>Scleroderma</taxon>
    </lineage>
</organism>
<dbReference type="Pfam" id="PF13352">
    <property type="entry name" value="DUF4100"/>
    <property type="match status" value="1"/>
</dbReference>
<feature type="compositionally biased region" description="Basic and acidic residues" evidence="2">
    <location>
        <begin position="214"/>
        <end position="227"/>
    </location>
</feature>
<dbReference type="STRING" id="1036808.A0A0C3A4A5"/>
<feature type="region of interest" description="Disordered" evidence="2">
    <location>
        <begin position="214"/>
        <end position="233"/>
    </location>
</feature>
<proteinExistence type="predicted"/>
<dbReference type="InterPro" id="IPR001969">
    <property type="entry name" value="Aspartic_peptidase_AS"/>
</dbReference>
<keyword evidence="1" id="KW-0064">Aspartyl protease</keyword>
<dbReference type="SUPFAM" id="SSF50630">
    <property type="entry name" value="Acid proteases"/>
    <property type="match status" value="1"/>
</dbReference>
<reference evidence="4 5" key="1">
    <citation type="submission" date="2014-04" db="EMBL/GenBank/DDBJ databases">
        <authorList>
            <consortium name="DOE Joint Genome Institute"/>
            <person name="Kuo A."/>
            <person name="Kohler A."/>
            <person name="Nagy L.G."/>
            <person name="Floudas D."/>
            <person name="Copeland A."/>
            <person name="Barry K.W."/>
            <person name="Cichocki N."/>
            <person name="Veneault-Fourrey C."/>
            <person name="LaButti K."/>
            <person name="Lindquist E.A."/>
            <person name="Lipzen A."/>
            <person name="Lundell T."/>
            <person name="Morin E."/>
            <person name="Murat C."/>
            <person name="Sun H."/>
            <person name="Tunlid A."/>
            <person name="Henrissat B."/>
            <person name="Grigoriev I.V."/>
            <person name="Hibbett D.S."/>
            <person name="Martin F."/>
            <person name="Nordberg H.P."/>
            <person name="Cantor M.N."/>
            <person name="Hua S.X."/>
        </authorList>
    </citation>
    <scope>NUCLEOTIDE SEQUENCE [LARGE SCALE GENOMIC DNA]</scope>
    <source>
        <strain evidence="4 5">Foug A</strain>
    </source>
</reference>
<gene>
    <name evidence="4" type="ORF">SCLCIDRAFT_20420</name>
</gene>
<dbReference type="EMBL" id="KN822009">
    <property type="protein sequence ID" value="KIM68503.1"/>
    <property type="molecule type" value="Genomic_DNA"/>
</dbReference>
<keyword evidence="5" id="KW-1185">Reference proteome</keyword>
<dbReference type="PROSITE" id="PS00141">
    <property type="entry name" value="ASP_PROTEASE"/>
    <property type="match status" value="1"/>
</dbReference>
<feature type="compositionally biased region" description="Low complexity" evidence="2">
    <location>
        <begin position="852"/>
        <end position="862"/>
    </location>
</feature>
<dbReference type="GO" id="GO:0004190">
    <property type="term" value="F:aspartic-type endopeptidase activity"/>
    <property type="evidence" value="ECO:0007669"/>
    <property type="project" value="UniProtKB-KW"/>
</dbReference>
<dbReference type="AlphaFoldDB" id="A0A0C3A4A5"/>
<feature type="region of interest" description="Disordered" evidence="2">
    <location>
        <begin position="977"/>
        <end position="1066"/>
    </location>
</feature>
<dbReference type="InParanoid" id="A0A0C3A4A5"/>
<dbReference type="GO" id="GO:0006508">
    <property type="term" value="P:proteolysis"/>
    <property type="evidence" value="ECO:0007669"/>
    <property type="project" value="InterPro"/>
</dbReference>
<name>A0A0C3A4A5_9AGAM</name>
<dbReference type="Gene3D" id="2.40.70.10">
    <property type="entry name" value="Acid Proteases"/>
    <property type="match status" value="1"/>
</dbReference>
<dbReference type="InterPro" id="IPR021109">
    <property type="entry name" value="Peptidase_aspartic_dom_sf"/>
</dbReference>
<evidence type="ECO:0000256" key="1">
    <source>
        <dbReference type="ARBA" id="ARBA00022750"/>
    </source>
</evidence>
<reference evidence="5" key="2">
    <citation type="submission" date="2015-01" db="EMBL/GenBank/DDBJ databases">
        <title>Evolutionary Origins and Diversification of the Mycorrhizal Mutualists.</title>
        <authorList>
            <consortium name="DOE Joint Genome Institute"/>
            <consortium name="Mycorrhizal Genomics Consortium"/>
            <person name="Kohler A."/>
            <person name="Kuo A."/>
            <person name="Nagy L.G."/>
            <person name="Floudas D."/>
            <person name="Copeland A."/>
            <person name="Barry K.W."/>
            <person name="Cichocki N."/>
            <person name="Veneault-Fourrey C."/>
            <person name="LaButti K."/>
            <person name="Lindquist E.A."/>
            <person name="Lipzen A."/>
            <person name="Lundell T."/>
            <person name="Morin E."/>
            <person name="Murat C."/>
            <person name="Riley R."/>
            <person name="Ohm R."/>
            <person name="Sun H."/>
            <person name="Tunlid A."/>
            <person name="Henrissat B."/>
            <person name="Grigoriev I.V."/>
            <person name="Hibbett D.S."/>
            <person name="Martin F."/>
        </authorList>
    </citation>
    <scope>NUCLEOTIDE SEQUENCE [LARGE SCALE GENOMIC DNA]</scope>
    <source>
        <strain evidence="5">Foug A</strain>
    </source>
</reference>
<dbReference type="OrthoDB" id="2749819at2759"/>
<accession>A0A0C3A4A5</accession>
<dbReference type="CDD" id="cd00303">
    <property type="entry name" value="retropepsin_like"/>
    <property type="match status" value="1"/>
</dbReference>
<dbReference type="HOGENOM" id="CLU_004135_1_0_1"/>
<evidence type="ECO:0000259" key="3">
    <source>
        <dbReference type="Pfam" id="PF13352"/>
    </source>
</evidence>
<sequence>MSAPAMPPSVLTMPLLGMKSAPELFRGDHSHIRNFLDHYERLCALHNVIDDEEKVHSILQYCSTKVQETIEGMIHYHIPDWDHLKHDLLKYFDADLSDERFYERDLKNFVVDSMHRPIHSLIAFRSYNRDFICIGGWLRNQGRISEDEFNHYFWAGLPSSFHHSINSHLLLLNPNLDVTCPFSYSEVTKAAEQLLRRDCFDAEYLDLLGVKEKDDTPPSRFDPRSDPVRPLLSPQDARTTLQGLEKAEPIARKQDEVENLIKTMSRMSLSDPEYSLYYYRAIKLDPDASKVIRPPALHSSPTPSSAAATTALPRAPGRSITCYGCGVEGHGVNGCDKVNDLITKGLLSRDETRRVTLPNGQRLFRIGDETILQAYECHSAAARTASSVRFVTHAEEGLKLGIYELEDEELFVAAADRIPKITKEKRKATFDGVIIPPHHKGKENQPPAPTLVPKPVPSISVHPPTLVPKPVPSTSVYPPAPIPMPVPINVHPHVFDGSNDDAIMQDDTLPVKSSNSPSDSAEKKKSKPPVAMSSSLSQNTNAKVIVDRILATPFTLSVGEVIGSSKDISQQFQDLIRIKRQPIPQPIPFVRNVQGIPPSASFACLASCPLITVHFLCNGQLVKAIIDSGSTLNVVRNSIAKTVIKMPMDTSRIMHMKDANGGTSKLLGLIPHVPLFCGAAKTWAHVYVSPDNDSGFDLLLGCPWAQGITISIVEKDSGTYIVFGADPDQPLEMCVAEPRSGHSDSGTGLLATLEPEVVEEESLVLHPFIPEAPNIASSLSADLLSIPTLQVPSTSSPTSLLPSGLPARMSSPPPFVSVPLTPPLVLSPDPLLPPPIAFSVQYSPDIPEAPDPDSSSSANVSSAMPMISAPSASATPLLLPGCQCYDTPSPPCLQSSLSIPSSICDTPPVPAQASPGPRITLDEALQVVGEHIEAAGDSVIEPLHPAIAYLCDQIHKEERRTILQLLIFLHSQLDISDTEAEEDPPDHAVPMPDPTPPDVEEDPDPPPAYAVDSLPTPIPNSLHALDSDARHIQPASSTAIPYDDGSIPYPTSFRPSPSDVASEENQPQFHDVMFFL</sequence>
<feature type="domain" description="DUF4100" evidence="3">
    <location>
        <begin position="384"/>
        <end position="581"/>
    </location>
</feature>